<keyword evidence="5 7" id="KW-1133">Transmembrane helix</keyword>
<dbReference type="PANTHER" id="PTHR33452:SF1">
    <property type="entry name" value="INNER MEMBRANE PROTEIN YPHA-RELATED"/>
    <property type="match status" value="1"/>
</dbReference>
<keyword evidence="6 7" id="KW-0472">Membrane</keyword>
<evidence type="ECO:0000256" key="5">
    <source>
        <dbReference type="ARBA" id="ARBA00022989"/>
    </source>
</evidence>
<comment type="subcellular location">
    <subcellularLocation>
        <location evidence="1">Cell membrane</location>
        <topology evidence="1">Multi-pass membrane protein</topology>
    </subcellularLocation>
</comment>
<feature type="transmembrane region" description="Helical" evidence="7">
    <location>
        <begin position="12"/>
        <end position="30"/>
    </location>
</feature>
<sequence length="144" mass="15242">MNSILPRDTVLLASRLLLATLFVLMGWSKLTGFSGTISYMAATGAPLPTLSAIISVAVELGLGALLAFGALTGPIAILFALYTIATAFIGHHYWTFAGMERHDMWIQFYKNFSISGGFLALAIAGPGRFSIDALLNSTTRPAGS</sequence>
<evidence type="ECO:0000256" key="3">
    <source>
        <dbReference type="ARBA" id="ARBA00022475"/>
    </source>
</evidence>
<accession>A0A4Y3TTM7</accession>
<reference evidence="8 9" key="1">
    <citation type="submission" date="2019-06" db="EMBL/GenBank/DDBJ databases">
        <title>Whole genome shotgun sequence of Acetobacter peroxydans NBRC 13755.</title>
        <authorList>
            <person name="Hosoyama A."/>
            <person name="Uohara A."/>
            <person name="Ohji S."/>
            <person name="Ichikawa N."/>
        </authorList>
    </citation>
    <scope>NUCLEOTIDE SEQUENCE [LARGE SCALE GENOMIC DNA]</scope>
    <source>
        <strain evidence="8 9">NBRC 13755</strain>
    </source>
</reference>
<dbReference type="AlphaFoldDB" id="A0A4Y3TTM7"/>
<evidence type="ECO:0000256" key="7">
    <source>
        <dbReference type="SAM" id="Phobius"/>
    </source>
</evidence>
<evidence type="ECO:0000256" key="6">
    <source>
        <dbReference type="ARBA" id="ARBA00023136"/>
    </source>
</evidence>
<dbReference type="EMBL" id="BJMV01000004">
    <property type="protein sequence ID" value="GEB85192.1"/>
    <property type="molecule type" value="Genomic_DNA"/>
</dbReference>
<dbReference type="Proteomes" id="UP000317730">
    <property type="component" value="Unassembled WGS sequence"/>
</dbReference>
<dbReference type="Pfam" id="PF07681">
    <property type="entry name" value="DoxX"/>
    <property type="match status" value="1"/>
</dbReference>
<protein>
    <submittedName>
        <fullName evidence="8">AraC family transcriptional regulator</fullName>
    </submittedName>
</protein>
<feature type="transmembrane region" description="Helical" evidence="7">
    <location>
        <begin position="75"/>
        <end position="94"/>
    </location>
</feature>
<evidence type="ECO:0000256" key="4">
    <source>
        <dbReference type="ARBA" id="ARBA00022692"/>
    </source>
</evidence>
<name>A0A4Y3TTM7_9PROT</name>
<evidence type="ECO:0000256" key="2">
    <source>
        <dbReference type="ARBA" id="ARBA00006679"/>
    </source>
</evidence>
<comment type="caution">
    <text evidence="8">The sequence shown here is derived from an EMBL/GenBank/DDBJ whole genome shotgun (WGS) entry which is preliminary data.</text>
</comment>
<dbReference type="OrthoDB" id="9810206at2"/>
<keyword evidence="4 7" id="KW-0812">Transmembrane</keyword>
<proteinExistence type="inferred from homology"/>
<gene>
    <name evidence="8" type="ORF">APE01nite_09890</name>
</gene>
<comment type="similarity">
    <text evidence="2">Belongs to the DoxX family.</text>
</comment>
<dbReference type="InterPro" id="IPR051907">
    <property type="entry name" value="DoxX-like_oxidoreductase"/>
</dbReference>
<keyword evidence="3" id="KW-1003">Cell membrane</keyword>
<feature type="transmembrane region" description="Helical" evidence="7">
    <location>
        <begin position="114"/>
        <end position="135"/>
    </location>
</feature>
<evidence type="ECO:0000313" key="8">
    <source>
        <dbReference type="EMBL" id="GEB85192.1"/>
    </source>
</evidence>
<organism evidence="8 9">
    <name type="scientific">Acetobacter peroxydans</name>
    <dbReference type="NCBI Taxonomy" id="104098"/>
    <lineage>
        <taxon>Bacteria</taxon>
        <taxon>Pseudomonadati</taxon>
        <taxon>Pseudomonadota</taxon>
        <taxon>Alphaproteobacteria</taxon>
        <taxon>Acetobacterales</taxon>
        <taxon>Acetobacteraceae</taxon>
        <taxon>Acetobacter</taxon>
    </lineage>
</organism>
<dbReference type="PANTHER" id="PTHR33452">
    <property type="entry name" value="OXIDOREDUCTASE CATD-RELATED"/>
    <property type="match status" value="1"/>
</dbReference>
<feature type="transmembrane region" description="Helical" evidence="7">
    <location>
        <begin position="50"/>
        <end position="68"/>
    </location>
</feature>
<dbReference type="RefSeq" id="WP_141375226.1">
    <property type="nucleotide sequence ID" value="NZ_BAPL01000024.1"/>
</dbReference>
<dbReference type="InterPro" id="IPR032808">
    <property type="entry name" value="DoxX"/>
</dbReference>
<evidence type="ECO:0000256" key="1">
    <source>
        <dbReference type="ARBA" id="ARBA00004651"/>
    </source>
</evidence>
<dbReference type="GO" id="GO:0005886">
    <property type="term" value="C:plasma membrane"/>
    <property type="evidence" value="ECO:0007669"/>
    <property type="project" value="UniProtKB-SubCell"/>
</dbReference>
<evidence type="ECO:0000313" key="9">
    <source>
        <dbReference type="Proteomes" id="UP000317730"/>
    </source>
</evidence>
<keyword evidence="9" id="KW-1185">Reference proteome</keyword>